<dbReference type="InterPro" id="IPR036761">
    <property type="entry name" value="TTHA0802/YceI-like_sf"/>
</dbReference>
<dbReference type="EMBL" id="BAQW01000004">
    <property type="protein sequence ID" value="GBR09784.1"/>
    <property type="molecule type" value="Genomic_DNA"/>
</dbReference>
<dbReference type="PANTHER" id="PTHR34406">
    <property type="entry name" value="PROTEIN YCEI"/>
    <property type="match status" value="1"/>
</dbReference>
<gene>
    <name evidence="2" type="ORF">AA0228_0802</name>
</gene>
<dbReference type="PANTHER" id="PTHR34406:SF1">
    <property type="entry name" value="PROTEIN YCEI"/>
    <property type="match status" value="1"/>
</dbReference>
<evidence type="ECO:0000313" key="2">
    <source>
        <dbReference type="EMBL" id="GBR09784.1"/>
    </source>
</evidence>
<evidence type="ECO:0000259" key="1">
    <source>
        <dbReference type="SMART" id="SM00867"/>
    </source>
</evidence>
<proteinExistence type="predicted"/>
<name>A0ABQ0Q9B0_9PROT</name>
<keyword evidence="3" id="KW-1185">Reference proteome</keyword>
<dbReference type="RefSeq" id="WP_099181421.1">
    <property type="nucleotide sequence ID" value="NZ_BAQW01000004.1"/>
</dbReference>
<dbReference type="SMART" id="SM00867">
    <property type="entry name" value="YceI"/>
    <property type="match status" value="1"/>
</dbReference>
<protein>
    <recommendedName>
        <fullName evidence="1">Lipid/polyisoprenoid-binding YceI-like domain-containing protein</fullName>
    </recommendedName>
</protein>
<dbReference type="SUPFAM" id="SSF101874">
    <property type="entry name" value="YceI-like"/>
    <property type="match status" value="1"/>
</dbReference>
<feature type="domain" description="Lipid/polyisoprenoid-binding YceI-like" evidence="1">
    <location>
        <begin position="27"/>
        <end position="187"/>
    </location>
</feature>
<dbReference type="Pfam" id="PF04264">
    <property type="entry name" value="YceI"/>
    <property type="match status" value="1"/>
</dbReference>
<evidence type="ECO:0000313" key="3">
    <source>
        <dbReference type="Proteomes" id="UP001061070"/>
    </source>
</evidence>
<organism evidence="2 3">
    <name type="scientific">Gluconobacter frateurii NRIC 0228</name>
    <dbReference type="NCBI Taxonomy" id="1307946"/>
    <lineage>
        <taxon>Bacteria</taxon>
        <taxon>Pseudomonadati</taxon>
        <taxon>Pseudomonadota</taxon>
        <taxon>Alphaproteobacteria</taxon>
        <taxon>Acetobacterales</taxon>
        <taxon>Acetobacteraceae</taxon>
        <taxon>Gluconobacter</taxon>
    </lineage>
</organism>
<accession>A0ABQ0Q9B0</accession>
<comment type="caution">
    <text evidence="2">The sequence shown here is derived from an EMBL/GenBank/DDBJ whole genome shotgun (WGS) entry which is preliminary data.</text>
</comment>
<dbReference type="Proteomes" id="UP001061070">
    <property type="component" value="Unassembled WGS sequence"/>
</dbReference>
<reference evidence="2" key="1">
    <citation type="submission" date="2013-04" db="EMBL/GenBank/DDBJ databases">
        <title>The genome sequencing project of 58 acetic acid bacteria.</title>
        <authorList>
            <person name="Okamoto-Kainuma A."/>
            <person name="Ishikawa M."/>
            <person name="Umino S."/>
            <person name="Koizumi Y."/>
            <person name="Shiwa Y."/>
            <person name="Yoshikawa H."/>
            <person name="Matsutani M."/>
            <person name="Matsushita K."/>
        </authorList>
    </citation>
    <scope>NUCLEOTIDE SEQUENCE</scope>
    <source>
        <strain evidence="2">NRIC 0228</strain>
    </source>
</reference>
<dbReference type="Gene3D" id="2.40.128.110">
    <property type="entry name" value="Lipid/polyisoprenoid-binding, YceI-like"/>
    <property type="match status" value="1"/>
</dbReference>
<sequence length="190" mass="20583">MKHFPSWPTVAFMTGLVSMGTQAEAADWKIDTAKSTLGFSGIQTGKKFEGHFSRYNASISLDPNHLEAAHITVDVDLGSAETGDRQRDTALPGRDWFDIAQFPHAFFSSAEIHRTGENTYEAVGNLTLRGASKPVTLLFTLNVEGAKAHAEGHTKLFRSAFGIGQGPWATGQWVALDVDVTFDVTANSVL</sequence>
<dbReference type="InterPro" id="IPR007372">
    <property type="entry name" value="Lipid/polyisoprenoid-bd_YceI"/>
</dbReference>